<keyword evidence="6" id="KW-0539">Nucleus</keyword>
<evidence type="ECO:0000256" key="6">
    <source>
        <dbReference type="ARBA" id="ARBA00023242"/>
    </source>
</evidence>
<reference evidence="9 10" key="1">
    <citation type="journal article" date="2018" name="MBio">
        <title>Comparative Genomics Reveals the Core Gene Toolbox for the Fungus-Insect Symbiosis.</title>
        <authorList>
            <person name="Wang Y."/>
            <person name="Stata M."/>
            <person name="Wang W."/>
            <person name="Stajich J.E."/>
            <person name="White M.M."/>
            <person name="Moncalvo J.M."/>
        </authorList>
    </citation>
    <scope>NUCLEOTIDE SEQUENCE [LARGE SCALE GENOMIC DNA]</scope>
    <source>
        <strain evidence="9 10">AUS-126-30</strain>
    </source>
</reference>
<dbReference type="PANTHER" id="PTHR16515:SF49">
    <property type="entry name" value="GASTRULA ZINC FINGER PROTEIN XLCGF49.1-LIKE-RELATED"/>
    <property type="match status" value="1"/>
</dbReference>
<evidence type="ECO:0000256" key="1">
    <source>
        <dbReference type="ARBA" id="ARBA00004123"/>
    </source>
</evidence>
<accession>A0A2U1JDU5</accession>
<dbReference type="Proteomes" id="UP000245591">
    <property type="component" value="Unassembled WGS sequence"/>
</dbReference>
<dbReference type="FunFam" id="3.30.160.60:FF:001498">
    <property type="entry name" value="Zinc finger protein 404"/>
    <property type="match status" value="1"/>
</dbReference>
<evidence type="ECO:0000256" key="2">
    <source>
        <dbReference type="ARBA" id="ARBA00022723"/>
    </source>
</evidence>
<dbReference type="PROSITE" id="PS00028">
    <property type="entry name" value="ZINC_FINGER_C2H2_1"/>
    <property type="match status" value="2"/>
</dbReference>
<keyword evidence="5" id="KW-0862">Zinc</keyword>
<dbReference type="FunFam" id="3.30.160.60:FF:001102">
    <property type="entry name" value="Transcription factor IIIA"/>
    <property type="match status" value="1"/>
</dbReference>
<evidence type="ECO:0000256" key="7">
    <source>
        <dbReference type="PROSITE-ProRule" id="PRU00042"/>
    </source>
</evidence>
<dbReference type="AlphaFoldDB" id="A0A2U1JDU5"/>
<feature type="domain" description="C2H2-type" evidence="8">
    <location>
        <begin position="311"/>
        <end position="338"/>
    </location>
</feature>
<sequence length="539" mass="61424">MNTEIYNFNNQNRSSKRNHLGMLFNDQNNNLQNGTNMETIDYYQNKVFANNPDTRVGNQQEEQIPNFMNTQQHYDTERLSDELVLDSYIESALSNTSSFNLQDTINMASNGSNENSIPDSQFFNLNVGADVYTLSNNNSNEMNMGGFTDTFDNFPIKSQLKGQESTVYNNTFNYPVGDMNPGMDMFSIPDNLSNGYNLNQNSGGLIDSGNFGYEIENIFSMQNGLGDIGFLMDKSSGLEQKLLNKENEQNNQNIFCVDTLDQSMLVNDWKTNVQHGETSSPKSSKGFSNGKIKIKYVASGYTEEEIRKRKYECKYCKKRFSRPSSLKTHIYIHTGEKPYACEYPGCRKSFSVLSNLKRHAKVHMNPRKLLKLAEKNQMLFEKNNSRKNDLYHNFQTLQNSNNQPLYNPTNFSKNFQNNTTSRYPQYNNNVSGNNYAHQKSSSIDHINNQTLSFLKFNNLDTLFPNINSNSPTDILQLGLNTKAEPSDTQNIGSQVDGNLQQQLGIAISQRNTHPPTHSTHTPIHQSKTLNSQHFKIPFN</sequence>
<dbReference type="GO" id="GO:0005634">
    <property type="term" value="C:nucleus"/>
    <property type="evidence" value="ECO:0007669"/>
    <property type="project" value="UniProtKB-SubCell"/>
</dbReference>
<dbReference type="SMART" id="SM00355">
    <property type="entry name" value="ZnF_C2H2"/>
    <property type="match status" value="2"/>
</dbReference>
<feature type="domain" description="C2H2-type" evidence="8">
    <location>
        <begin position="339"/>
        <end position="368"/>
    </location>
</feature>
<dbReference type="GO" id="GO:0008270">
    <property type="term" value="F:zinc ion binding"/>
    <property type="evidence" value="ECO:0007669"/>
    <property type="project" value="UniProtKB-KW"/>
</dbReference>
<evidence type="ECO:0000256" key="4">
    <source>
        <dbReference type="ARBA" id="ARBA00022771"/>
    </source>
</evidence>
<comment type="subcellular location">
    <subcellularLocation>
        <location evidence="1">Nucleus</location>
    </subcellularLocation>
</comment>
<evidence type="ECO:0000256" key="3">
    <source>
        <dbReference type="ARBA" id="ARBA00022737"/>
    </source>
</evidence>
<keyword evidence="3" id="KW-0677">Repeat</keyword>
<dbReference type="Pfam" id="PF00096">
    <property type="entry name" value="zf-C2H2"/>
    <property type="match status" value="2"/>
</dbReference>
<name>A0A2U1JDU5_SMIAN</name>
<dbReference type="Gene3D" id="3.30.160.60">
    <property type="entry name" value="Classic Zinc Finger"/>
    <property type="match status" value="2"/>
</dbReference>
<evidence type="ECO:0000256" key="5">
    <source>
        <dbReference type="ARBA" id="ARBA00022833"/>
    </source>
</evidence>
<dbReference type="InterPro" id="IPR013087">
    <property type="entry name" value="Znf_C2H2_type"/>
</dbReference>
<keyword evidence="2" id="KW-0479">Metal-binding</keyword>
<dbReference type="InterPro" id="IPR036236">
    <property type="entry name" value="Znf_C2H2_sf"/>
</dbReference>
<organism evidence="9 10">
    <name type="scientific">Smittium angustum</name>
    <dbReference type="NCBI Taxonomy" id="133377"/>
    <lineage>
        <taxon>Eukaryota</taxon>
        <taxon>Fungi</taxon>
        <taxon>Fungi incertae sedis</taxon>
        <taxon>Zoopagomycota</taxon>
        <taxon>Kickxellomycotina</taxon>
        <taxon>Harpellomycetes</taxon>
        <taxon>Harpellales</taxon>
        <taxon>Legeriomycetaceae</taxon>
        <taxon>Smittium</taxon>
    </lineage>
</organism>
<dbReference type="EMBL" id="MBFU01000025">
    <property type="protein sequence ID" value="PWA03205.1"/>
    <property type="molecule type" value="Genomic_DNA"/>
</dbReference>
<comment type="caution">
    <text evidence="9">The sequence shown here is derived from an EMBL/GenBank/DDBJ whole genome shotgun (WGS) entry which is preliminary data.</text>
</comment>
<dbReference type="PROSITE" id="PS50157">
    <property type="entry name" value="ZINC_FINGER_C2H2_2"/>
    <property type="match status" value="2"/>
</dbReference>
<evidence type="ECO:0000313" key="10">
    <source>
        <dbReference type="Proteomes" id="UP000245591"/>
    </source>
</evidence>
<dbReference type="InterPro" id="IPR050331">
    <property type="entry name" value="Zinc_finger"/>
</dbReference>
<evidence type="ECO:0000313" key="9">
    <source>
        <dbReference type="EMBL" id="PWA03205.1"/>
    </source>
</evidence>
<gene>
    <name evidence="9" type="ORF">BB558_000630</name>
</gene>
<evidence type="ECO:0000259" key="8">
    <source>
        <dbReference type="PROSITE" id="PS50157"/>
    </source>
</evidence>
<dbReference type="GO" id="GO:0010468">
    <property type="term" value="P:regulation of gene expression"/>
    <property type="evidence" value="ECO:0007669"/>
    <property type="project" value="TreeGrafter"/>
</dbReference>
<keyword evidence="4 7" id="KW-0863">Zinc-finger</keyword>
<dbReference type="PANTHER" id="PTHR16515">
    <property type="entry name" value="PR DOMAIN ZINC FINGER PROTEIN"/>
    <property type="match status" value="1"/>
</dbReference>
<dbReference type="SUPFAM" id="SSF57667">
    <property type="entry name" value="beta-beta-alpha zinc fingers"/>
    <property type="match status" value="1"/>
</dbReference>
<keyword evidence="10" id="KW-1185">Reference proteome</keyword>
<proteinExistence type="predicted"/>
<protein>
    <recommendedName>
        <fullName evidence="8">C2H2-type domain-containing protein</fullName>
    </recommendedName>
</protein>